<dbReference type="EMBL" id="VEPZ02001226">
    <property type="protein sequence ID" value="KAE8686074.1"/>
    <property type="molecule type" value="Genomic_DNA"/>
</dbReference>
<organism evidence="1 2">
    <name type="scientific">Hibiscus syriacus</name>
    <name type="common">Rose of Sharon</name>
    <dbReference type="NCBI Taxonomy" id="106335"/>
    <lineage>
        <taxon>Eukaryota</taxon>
        <taxon>Viridiplantae</taxon>
        <taxon>Streptophyta</taxon>
        <taxon>Embryophyta</taxon>
        <taxon>Tracheophyta</taxon>
        <taxon>Spermatophyta</taxon>
        <taxon>Magnoliopsida</taxon>
        <taxon>eudicotyledons</taxon>
        <taxon>Gunneridae</taxon>
        <taxon>Pentapetalae</taxon>
        <taxon>rosids</taxon>
        <taxon>malvids</taxon>
        <taxon>Malvales</taxon>
        <taxon>Malvaceae</taxon>
        <taxon>Malvoideae</taxon>
        <taxon>Hibiscus</taxon>
    </lineage>
</organism>
<comment type="caution">
    <text evidence="1">The sequence shown here is derived from an EMBL/GenBank/DDBJ whole genome shotgun (WGS) entry which is preliminary data.</text>
</comment>
<accession>A0A6A2Z2B2</accession>
<gene>
    <name evidence="1" type="ORF">F3Y22_tig00111086pilonHSYRG00033</name>
</gene>
<name>A0A6A2Z2B2_HIBSY</name>
<evidence type="ECO:0000313" key="2">
    <source>
        <dbReference type="Proteomes" id="UP000436088"/>
    </source>
</evidence>
<keyword evidence="2" id="KW-1185">Reference proteome</keyword>
<reference evidence="1" key="1">
    <citation type="submission" date="2019-09" db="EMBL/GenBank/DDBJ databases">
        <title>Draft genome information of white flower Hibiscus syriacus.</title>
        <authorList>
            <person name="Kim Y.-M."/>
        </authorList>
    </citation>
    <scope>NUCLEOTIDE SEQUENCE [LARGE SCALE GENOMIC DNA]</scope>
    <source>
        <strain evidence="1">YM2019G1</strain>
    </source>
</reference>
<protein>
    <submittedName>
        <fullName evidence="1">Uncharacterized protein</fullName>
    </submittedName>
</protein>
<proteinExistence type="predicted"/>
<dbReference type="AlphaFoldDB" id="A0A6A2Z2B2"/>
<evidence type="ECO:0000313" key="1">
    <source>
        <dbReference type="EMBL" id="KAE8686074.1"/>
    </source>
</evidence>
<dbReference type="Proteomes" id="UP000436088">
    <property type="component" value="Unassembled WGS sequence"/>
</dbReference>
<sequence>MRASNSAWNVGPGILLPSLAITFRYACGNGTMTDQETLMTRALAESRMEFENSNYGMVGASESSVKKMVKKVKVEDGEGGDCMVCLEELRLVSKHPGCHVLISFMAAASKMVEAESLLPYLSIVKSMLEISLKLQRKSLQNVSQTEGGLSQAYVIFVKIIWNNEHSTNEC</sequence>